<name>A0A9P1C3E8_9DINO</name>
<comment type="caution">
    <text evidence="2">The sequence shown here is derived from an EMBL/GenBank/DDBJ whole genome shotgun (WGS) entry which is preliminary data.</text>
</comment>
<dbReference type="EMBL" id="CAMXCT010000879">
    <property type="protein sequence ID" value="CAI3984316.1"/>
    <property type="molecule type" value="Genomic_DNA"/>
</dbReference>
<feature type="region of interest" description="Disordered" evidence="1">
    <location>
        <begin position="316"/>
        <end position="360"/>
    </location>
</feature>
<dbReference type="AlphaFoldDB" id="A0A9P1C3E8"/>
<sequence length="1009" mass="111786">MVEVPDEANHACKACGYRYPLSAGRVHGRHFLCQGCHNVQNTIRRNLGDTEDVQNFSAEDSVAFFRSLRDAQKTDGGSLTWKTIRAGMLSRLTEEHISKFSATVSLQELPLSVYTVQGWPEEVIKKFPCEYSAEYGCDIYKVPVRTLSWEEAYQKVEARILEKERLASQKKRKTEEGLDVPAAPEGDDKGAKSEAKAARQEAAATKKTLQKNDRVASAAAKALGPLTSLETSLQKCISKGEEAAEKDAAALAMCKEQFAKANSWREAAREAVNRQQVLRGKEDQQEKAEALAPLPFDGEEIKCFLKQSNEAQKALKQSFPKKAAKAKAEPKKRAAAAAGEGIGSKGRREMKRRKLDPLDTPKDQFTALRQIPSLTQSECRQVVALLHDNEEGGSTCKRLEHAHPLALPCLRQIMVARDGPPLPIHCMSLEALIQAKTEVCPLFAACMQRMYDKSGAQQPLIIYADDTHGGNVLAAPASRKSTLVYAAFLNFEFLHLESLWMTLSVIKAADNETCRGGFASVLTSLLSHYKEETQHGLPVRIGAAFELLLIPHIVLLSDHEGIRSALGCKGASGFKPCIKCSNVLMLQRAEGVPSHVDVSCSDPGKFVRQTQRDVDEIFDILQRQPTRKKREETEVLLGFKLSSLAASPLTQRNLRGFFSLEHVQFDSMHHLFSNGLVAQELGLWFSRAHQIAGVTVEHMSSYMRIAWAPLKGGQIDPPRADLHFTPKLWRLDQDFRGDAQACLEVLPLCIAYGEDMLRGRYPDIESALDSLRGLHAVVLCIKACKDSLTAASRLVFLQREHMHRFVDAYSTGACRPKLHYSLHLAEQMQERGRPFDAFVCERKHRHFKSICNGKLNQPGKANFARSALLELVSMELATPQSVSKLGTQLQGSASSSCALSKLMGSCKPVQVASALEHRGIRYGKGQFFLLPKRKAMEVLSAVQAGDTFFLLVNMLQPVGDQNHPGRTQWMRTGSGQGSQALLPVTDATNSNCSQCMYVRHDNTTLWLLQ</sequence>
<feature type="region of interest" description="Disordered" evidence="1">
    <location>
        <begin position="171"/>
        <end position="211"/>
    </location>
</feature>
<dbReference type="Proteomes" id="UP001152797">
    <property type="component" value="Unassembled WGS sequence"/>
</dbReference>
<protein>
    <submittedName>
        <fullName evidence="2">Uncharacterized protein</fullName>
    </submittedName>
</protein>
<proteinExistence type="predicted"/>
<reference evidence="3 4" key="2">
    <citation type="submission" date="2024-05" db="EMBL/GenBank/DDBJ databases">
        <authorList>
            <person name="Chen Y."/>
            <person name="Shah S."/>
            <person name="Dougan E. K."/>
            <person name="Thang M."/>
            <person name="Chan C."/>
        </authorList>
    </citation>
    <scope>NUCLEOTIDE SEQUENCE [LARGE SCALE GENOMIC DNA]</scope>
</reference>
<evidence type="ECO:0000256" key="1">
    <source>
        <dbReference type="SAM" id="MobiDB-lite"/>
    </source>
</evidence>
<evidence type="ECO:0000313" key="3">
    <source>
        <dbReference type="EMBL" id="CAL4771628.1"/>
    </source>
</evidence>
<organism evidence="2">
    <name type="scientific">Cladocopium goreaui</name>
    <dbReference type="NCBI Taxonomy" id="2562237"/>
    <lineage>
        <taxon>Eukaryota</taxon>
        <taxon>Sar</taxon>
        <taxon>Alveolata</taxon>
        <taxon>Dinophyceae</taxon>
        <taxon>Suessiales</taxon>
        <taxon>Symbiodiniaceae</taxon>
        <taxon>Cladocopium</taxon>
    </lineage>
</organism>
<evidence type="ECO:0000313" key="4">
    <source>
        <dbReference type="Proteomes" id="UP001152797"/>
    </source>
</evidence>
<keyword evidence="4" id="KW-1185">Reference proteome</keyword>
<accession>A0A9P1C3E8</accession>
<dbReference type="EMBL" id="CAMXCT030000879">
    <property type="protein sequence ID" value="CAL4771628.1"/>
    <property type="molecule type" value="Genomic_DNA"/>
</dbReference>
<reference evidence="2" key="1">
    <citation type="submission" date="2022-10" db="EMBL/GenBank/DDBJ databases">
        <authorList>
            <person name="Chen Y."/>
            <person name="Dougan E. K."/>
            <person name="Chan C."/>
            <person name="Rhodes N."/>
            <person name="Thang M."/>
        </authorList>
    </citation>
    <scope>NUCLEOTIDE SEQUENCE</scope>
</reference>
<dbReference type="EMBL" id="CAMXCT020000879">
    <property type="protein sequence ID" value="CAL1137691.1"/>
    <property type="molecule type" value="Genomic_DNA"/>
</dbReference>
<gene>
    <name evidence="2" type="ORF">C1SCF055_LOCUS11858</name>
</gene>
<feature type="compositionally biased region" description="Basic and acidic residues" evidence="1">
    <location>
        <begin position="186"/>
        <end position="199"/>
    </location>
</feature>
<evidence type="ECO:0000313" key="2">
    <source>
        <dbReference type="EMBL" id="CAI3984316.1"/>
    </source>
</evidence>